<dbReference type="AlphaFoldDB" id="A0AA47NXP0"/>
<sequence length="183" mass="20717">MVHISSPPVLRSQMAVNVFSTNNSDSVSRCEMLSWVNRALQLNYAKIEHLCSGAAYCQLMDILFPGCLPVKRVKVNARLEHEYVHNFKILQNSFKKAGVDKPVTGISGSFHSWTLLSLNPLLEVIPVDRLTKGRFQDNFEFLQWFKKLFEANYKDQKDCDPVAARQGLETGPTRTKGATAREN</sequence>
<dbReference type="GO" id="GO:0008017">
    <property type="term" value="F:microtubule binding"/>
    <property type="evidence" value="ECO:0007669"/>
    <property type="project" value="InterPro"/>
</dbReference>
<evidence type="ECO:0000256" key="1">
    <source>
        <dbReference type="SAM" id="MobiDB-lite"/>
    </source>
</evidence>
<dbReference type="SUPFAM" id="SSF47576">
    <property type="entry name" value="Calponin-homology domain, CH-domain"/>
    <property type="match status" value="2"/>
</dbReference>
<dbReference type="Gene3D" id="1.10.418.10">
    <property type="entry name" value="Calponin-like domain"/>
    <property type="match status" value="1"/>
</dbReference>
<dbReference type="PROSITE" id="PS50021">
    <property type="entry name" value="CH"/>
    <property type="match status" value="1"/>
</dbReference>
<gene>
    <name evidence="3" type="primary">MAPRE1_0</name>
    <name evidence="3" type="ORF">N1851_019420</name>
</gene>
<dbReference type="Pfam" id="PF00307">
    <property type="entry name" value="CH"/>
    <property type="match status" value="1"/>
</dbReference>
<feature type="region of interest" description="Disordered" evidence="1">
    <location>
        <begin position="164"/>
        <end position="183"/>
    </location>
</feature>
<accession>A0AA47NXP0</accession>
<evidence type="ECO:0000313" key="4">
    <source>
        <dbReference type="Proteomes" id="UP001174136"/>
    </source>
</evidence>
<protein>
    <submittedName>
        <fullName evidence="3">Microtubule-associated protein RP/EB family member 1</fullName>
    </submittedName>
</protein>
<dbReference type="InterPro" id="IPR036872">
    <property type="entry name" value="CH_dom_sf"/>
</dbReference>
<dbReference type="Proteomes" id="UP001174136">
    <property type="component" value="Unassembled WGS sequence"/>
</dbReference>
<dbReference type="InterPro" id="IPR001715">
    <property type="entry name" value="CH_dom"/>
</dbReference>
<comment type="caution">
    <text evidence="3">The sequence shown here is derived from an EMBL/GenBank/DDBJ whole genome shotgun (WGS) entry which is preliminary data.</text>
</comment>
<evidence type="ECO:0000259" key="2">
    <source>
        <dbReference type="PROSITE" id="PS50021"/>
    </source>
</evidence>
<keyword evidence="4" id="KW-1185">Reference proteome</keyword>
<dbReference type="EMBL" id="JAOPHQ010003513">
    <property type="protein sequence ID" value="KAK0142651.1"/>
    <property type="molecule type" value="Genomic_DNA"/>
</dbReference>
<evidence type="ECO:0000313" key="3">
    <source>
        <dbReference type="EMBL" id="KAK0142651.1"/>
    </source>
</evidence>
<dbReference type="InterPro" id="IPR027328">
    <property type="entry name" value="MAPRE"/>
</dbReference>
<reference evidence="3" key="1">
    <citation type="journal article" date="2023" name="Front. Mar. Sci.">
        <title>A new Merluccius polli reference genome to investigate the effects of global change in West African waters.</title>
        <authorList>
            <person name="Mateo J.L."/>
            <person name="Blanco-Fernandez C."/>
            <person name="Garcia-Vazquez E."/>
            <person name="Machado-Schiaffino G."/>
        </authorList>
    </citation>
    <scope>NUCLEOTIDE SEQUENCE</scope>
    <source>
        <strain evidence="3">C29</strain>
        <tissue evidence="3">Fin</tissue>
    </source>
</reference>
<name>A0AA47NXP0_MERPO</name>
<dbReference type="PANTHER" id="PTHR10623">
    <property type="entry name" value="MICROTUBULE-ASSOCIATED PROTEIN RP/EB FAMILY MEMBER"/>
    <property type="match status" value="1"/>
</dbReference>
<organism evidence="3 4">
    <name type="scientific">Merluccius polli</name>
    <name type="common">Benguela hake</name>
    <name type="synonym">Merluccius cadenati</name>
    <dbReference type="NCBI Taxonomy" id="89951"/>
    <lineage>
        <taxon>Eukaryota</taxon>
        <taxon>Metazoa</taxon>
        <taxon>Chordata</taxon>
        <taxon>Craniata</taxon>
        <taxon>Vertebrata</taxon>
        <taxon>Euteleostomi</taxon>
        <taxon>Actinopterygii</taxon>
        <taxon>Neopterygii</taxon>
        <taxon>Teleostei</taxon>
        <taxon>Neoteleostei</taxon>
        <taxon>Acanthomorphata</taxon>
        <taxon>Zeiogadaria</taxon>
        <taxon>Gadariae</taxon>
        <taxon>Gadiformes</taxon>
        <taxon>Gadoidei</taxon>
        <taxon>Merlucciidae</taxon>
        <taxon>Merluccius</taxon>
    </lineage>
</organism>
<proteinExistence type="predicted"/>
<feature type="domain" description="Calponin-homology (CH)" evidence="2">
    <location>
        <begin position="26"/>
        <end position="150"/>
    </location>
</feature>